<dbReference type="SUPFAM" id="SSF51735">
    <property type="entry name" value="NAD(P)-binding Rossmann-fold domains"/>
    <property type="match status" value="1"/>
</dbReference>
<dbReference type="InterPro" id="IPR036291">
    <property type="entry name" value="NAD(P)-bd_dom_sf"/>
</dbReference>
<dbReference type="PANTHER" id="PTHR44845">
    <property type="entry name" value="CARRIER DOMAIN-CONTAINING PROTEIN"/>
    <property type="match status" value="1"/>
</dbReference>
<protein>
    <submittedName>
        <fullName evidence="4">AMP-binding protein</fullName>
    </submittedName>
</protein>
<dbReference type="InterPro" id="IPR025110">
    <property type="entry name" value="AMP-bd_C"/>
</dbReference>
<dbReference type="RefSeq" id="WP_156206706.1">
    <property type="nucleotide sequence ID" value="NZ_WHPN01000313.1"/>
</dbReference>
<dbReference type="Proteomes" id="UP000621266">
    <property type="component" value="Unassembled WGS sequence"/>
</dbReference>
<dbReference type="InterPro" id="IPR042099">
    <property type="entry name" value="ANL_N_sf"/>
</dbReference>
<comment type="caution">
    <text evidence="4">The sequence shown here is derived from an EMBL/GenBank/DDBJ whole genome shotgun (WGS) entry which is preliminary data.</text>
</comment>
<proteinExistence type="predicted"/>
<dbReference type="SUPFAM" id="SSF47336">
    <property type="entry name" value="ACP-like"/>
    <property type="match status" value="1"/>
</dbReference>
<dbReference type="InterPro" id="IPR013120">
    <property type="entry name" value="FAR_NAD-bd"/>
</dbReference>
<dbReference type="Gene3D" id="3.40.50.12780">
    <property type="entry name" value="N-terminal domain of ligase-like"/>
    <property type="match status" value="1"/>
</dbReference>
<evidence type="ECO:0000256" key="2">
    <source>
        <dbReference type="ARBA" id="ARBA00022553"/>
    </source>
</evidence>
<dbReference type="SMART" id="SM00823">
    <property type="entry name" value="PKS_PP"/>
    <property type="match status" value="1"/>
</dbReference>
<evidence type="ECO:0000256" key="1">
    <source>
        <dbReference type="ARBA" id="ARBA00022450"/>
    </source>
</evidence>
<dbReference type="InterPro" id="IPR009081">
    <property type="entry name" value="PP-bd_ACP"/>
</dbReference>
<dbReference type="NCBIfam" id="TIGR01746">
    <property type="entry name" value="Thioester-redct"/>
    <property type="match status" value="1"/>
</dbReference>
<reference evidence="4 5" key="1">
    <citation type="submission" date="2019-10" db="EMBL/GenBank/DDBJ databases">
        <title>Streptomyces tenebrisbrunneis sp.nov., an endogenous actinomycete isolated from of Lycium ruthenicum.</title>
        <authorList>
            <person name="Ma L."/>
        </authorList>
    </citation>
    <scope>NUCLEOTIDE SEQUENCE [LARGE SCALE GENOMIC DNA]</scope>
    <source>
        <strain evidence="4 5">TRM 66187</strain>
    </source>
</reference>
<dbReference type="Pfam" id="PF13193">
    <property type="entry name" value="AMP-binding_C"/>
    <property type="match status" value="1"/>
</dbReference>
<feature type="non-terminal residue" evidence="4">
    <location>
        <position position="652"/>
    </location>
</feature>
<keyword evidence="5" id="KW-1185">Reference proteome</keyword>
<gene>
    <name evidence="4" type="ORF">GCU69_19305</name>
</gene>
<sequence length="652" mass="69934">MYITGAGLARGYLNRPALTAERFVASPYGPPGTRMYRTGDLAHHTPDGQLHFLGRADNQIKIRGHRIELGEIENLLTQHPAITQAAALLREDHPGHPRLTAYAVPHPHHTITPTQLHTHLTTFLPHHMTPSALILLNELPVTVNGKLDREALPAPGHAPPSPGREPATELEARLCEVFAEILAVERVGADDDFFVLGGHSLLVVRLLARVRAGLGVRIGVRDFLAAPTAGRLAELVESGRAGRTEGAGPVVTDAEARLGPGMRFPAAGAPRDASGPRRILLTGATGFVGAFLLRELLERTERTGTELLCLVRGAPAEAARARLADATGAYGLGAAADDPRVRVVRGDLAEPGLGTGPGRWHRLAEEVDTVVHAGAHVHHLSSYERLKPANVGGTRELLRLLAEGRPKRLHHVSTLGVFRGGPGPRLITEDSDTSGERHPSADGYAAGKWVADRMVQHAVARGADARVYRLGRVWADTRRGVANPGDLYCRLLATCAALGRYPLDAVATHADLLPVDVAARALAALVLDEEGTTDATDAIVATDADRATGSAVVHHLHHARPTGAEEFLGVHDALHGTRTEPVPLGAWLRLLRETSEAGRELPFLPYLDAFEEYARAAEAGTRPAGDTFRSRRTLERLERLGVTVPDIDTEMI</sequence>
<feature type="domain" description="Carrier" evidence="3">
    <location>
        <begin position="165"/>
        <end position="240"/>
    </location>
</feature>
<name>A0ABQ7FJT0_9ACTN</name>
<dbReference type="PROSITE" id="PS50075">
    <property type="entry name" value="CARRIER"/>
    <property type="match status" value="1"/>
</dbReference>
<dbReference type="Pfam" id="PF07993">
    <property type="entry name" value="NAD_binding_4"/>
    <property type="match status" value="1"/>
</dbReference>
<dbReference type="SUPFAM" id="SSF56801">
    <property type="entry name" value="Acetyl-CoA synthetase-like"/>
    <property type="match status" value="1"/>
</dbReference>
<keyword evidence="2" id="KW-0597">Phosphoprotein</keyword>
<dbReference type="InterPro" id="IPR020806">
    <property type="entry name" value="PKS_PP-bd"/>
</dbReference>
<evidence type="ECO:0000259" key="3">
    <source>
        <dbReference type="PROSITE" id="PS50075"/>
    </source>
</evidence>
<dbReference type="PANTHER" id="PTHR44845:SF6">
    <property type="entry name" value="BETA-ALANINE-ACTIVATING ENZYME"/>
    <property type="match status" value="1"/>
</dbReference>
<evidence type="ECO:0000313" key="5">
    <source>
        <dbReference type="Proteomes" id="UP000621266"/>
    </source>
</evidence>
<organism evidence="4 5">
    <name type="scientific">Streptomyces lycii</name>
    <dbReference type="NCBI Taxonomy" id="2654337"/>
    <lineage>
        <taxon>Bacteria</taxon>
        <taxon>Bacillati</taxon>
        <taxon>Actinomycetota</taxon>
        <taxon>Actinomycetes</taxon>
        <taxon>Kitasatosporales</taxon>
        <taxon>Streptomycetaceae</taxon>
        <taxon>Streptomyces</taxon>
    </lineage>
</organism>
<dbReference type="InterPro" id="IPR045851">
    <property type="entry name" value="AMP-bd_C_sf"/>
</dbReference>
<dbReference type="Gene3D" id="3.40.50.720">
    <property type="entry name" value="NAD(P)-binding Rossmann-like Domain"/>
    <property type="match status" value="1"/>
</dbReference>
<dbReference type="InterPro" id="IPR036736">
    <property type="entry name" value="ACP-like_sf"/>
</dbReference>
<dbReference type="Pfam" id="PF00550">
    <property type="entry name" value="PP-binding"/>
    <property type="match status" value="1"/>
</dbReference>
<dbReference type="Gene3D" id="1.10.1200.10">
    <property type="entry name" value="ACP-like"/>
    <property type="match status" value="1"/>
</dbReference>
<dbReference type="EMBL" id="WHPN01000313">
    <property type="protein sequence ID" value="KAF4407498.1"/>
    <property type="molecule type" value="Genomic_DNA"/>
</dbReference>
<dbReference type="Gene3D" id="3.30.300.30">
    <property type="match status" value="1"/>
</dbReference>
<dbReference type="InterPro" id="IPR010080">
    <property type="entry name" value="Thioester_reductase-like_dom"/>
</dbReference>
<evidence type="ECO:0000313" key="4">
    <source>
        <dbReference type="EMBL" id="KAF4407498.1"/>
    </source>
</evidence>
<keyword evidence="1" id="KW-0596">Phosphopantetheine</keyword>
<accession>A0ABQ7FJT0</accession>